<evidence type="ECO:0000256" key="27">
    <source>
        <dbReference type="RuleBase" id="RU000405"/>
    </source>
</evidence>
<evidence type="ECO:0000256" key="11">
    <source>
        <dbReference type="ARBA" id="ARBA00022737"/>
    </source>
</evidence>
<dbReference type="GO" id="GO:0005886">
    <property type="term" value="C:plasma membrane"/>
    <property type="evidence" value="ECO:0007669"/>
    <property type="project" value="UniProtKB-SubCell"/>
</dbReference>
<dbReference type="InterPro" id="IPR001054">
    <property type="entry name" value="A/G_cyclase"/>
</dbReference>
<proteinExistence type="inferred from homology"/>
<keyword evidence="16" id="KW-0115">cAMP biosynthesis</keyword>
<keyword evidence="19 27" id="KW-0456">Lyase</keyword>
<evidence type="ECO:0000313" key="29">
    <source>
        <dbReference type="Proteomes" id="UP000694382"/>
    </source>
</evidence>
<dbReference type="InterPro" id="IPR018297">
    <property type="entry name" value="A/G_cyclase_CS"/>
</dbReference>
<dbReference type="SUPFAM" id="SSF55073">
    <property type="entry name" value="Nucleotide cyclase"/>
    <property type="match status" value="2"/>
</dbReference>
<sequence>PRRGGSRSRDWLYESYYCMSQQHPLIVFLLLIVMGACLALLAVFFASGLEVEDHVAFLITVPTALAIFFAIFILVCVEPVFKKLLRIFSLVVWVCLVAMGYLFMCFGGIICPWDQVSFFLFIIFVVYTMLPFNMRDAIIASVVTSASHTIVLSVLSSLHSMPPLIPYLYWLNILANVIIFICGNLAGAYHKHLMELALQQTYQDTCNCIKSRIKLEFEKRQQERLLLSLLPAHIAMEMKAEIIQRLQGPKAGQLENTNNFHNLYVKRHTNVSILYADIVGFTRLASDCSPGELVHMLNELFGKFDQIAKENECMRIKILGDCYYCVSGLPISLQNHAKNCVKMGLDMCEAIKKVRDATGVDINMRVGVHSGNVLCGVIGLQKWQYDVWSHDVTLANHMEAGGVPGRVHITSVTLAHLNGAYKVEDGDGDVRDPYLKEHNVKTYFVINPKHHIRPRHTLDGAKMRASVRMTRYLESWGAAKPFAHLHHRDSMTTENGKISTTVGAYLCHFYRATTLPAFKYYVTCACLIFFCIFVVQILPEHFIMHDFLLKSQILNIFHLISLCQYFIYSCILGLISCSVFLRINYELKMVIMLIALVGYNVILLHTHGPMLDDYSKFMYAMAPLRRPGILKDLKTMGSISLFIFFITLLVLGRQNEYYCRLDFLWKNKFKKEREEIETMENLNRVLLENVLPAHVAEHFLARNLKNEDLYHQSYDCVCVMFASVPDFKEFYTESDVNKEGLECLRLLNEIIADFDDLLSKPKFSGVEKIKTIGSTYMAATGLSATPNQEQCQEPERQYMHIGTMVEFAFALVAKLDVINKHSFNDFKLRVGINHGPVIAGVIGAQKPQYDIWGNTVNVASRMDSTGVLDKIQVTEETNNVLQTLGYMSTCRGIINVKGKGELKTYFVHTEMTRSLSQGNVAS</sequence>
<dbReference type="Pfam" id="PF00211">
    <property type="entry name" value="Guanylate_cyc"/>
    <property type="match status" value="2"/>
</dbReference>
<feature type="binding site" evidence="25">
    <location>
        <position position="770"/>
    </location>
    <ligand>
        <name>ATP</name>
        <dbReference type="ChEBI" id="CHEBI:30616"/>
    </ligand>
</feature>
<evidence type="ECO:0000256" key="2">
    <source>
        <dbReference type="ARBA" id="ARBA00001936"/>
    </source>
</evidence>
<dbReference type="InterPro" id="IPR030672">
    <property type="entry name" value="Adcy"/>
</dbReference>
<feature type="binding site" evidence="26">
    <location>
        <position position="321"/>
    </location>
    <ligand>
        <name>Mg(2+)</name>
        <dbReference type="ChEBI" id="CHEBI:18420"/>
        <label>2</label>
        <note>catalytic</note>
    </ligand>
</feature>
<keyword evidence="8" id="KW-0597">Phosphoprotein</keyword>
<dbReference type="EC" id="4.6.1.1" evidence="5"/>
<protein>
    <recommendedName>
        <fullName evidence="21">Adenylate cyclase type 4</fullName>
        <ecNumber evidence="5">4.6.1.1</ecNumber>
    </recommendedName>
    <alternativeName>
        <fullName evidence="24">ATP pyrophosphate-lyase 4</fullName>
    </alternativeName>
    <alternativeName>
        <fullName evidence="22">Adenylate cyclase type IV</fullName>
    </alternativeName>
    <alternativeName>
        <fullName evidence="23">Adenylyl cyclase 4</fullName>
    </alternativeName>
</protein>
<feature type="binding site" evidence="25">
    <location>
        <begin position="277"/>
        <end position="282"/>
    </location>
    <ligand>
        <name>ATP</name>
        <dbReference type="ChEBI" id="CHEBI:30616"/>
    </ligand>
</feature>
<evidence type="ECO:0000256" key="13">
    <source>
        <dbReference type="ARBA" id="ARBA00022840"/>
    </source>
</evidence>
<evidence type="ECO:0000256" key="22">
    <source>
        <dbReference type="ARBA" id="ARBA00081224"/>
    </source>
</evidence>
<name>A0A8U8BN84_GEOPR</name>
<keyword evidence="17" id="KW-0472">Membrane</keyword>
<evidence type="ECO:0000256" key="15">
    <source>
        <dbReference type="ARBA" id="ARBA00022989"/>
    </source>
</evidence>
<feature type="binding site" evidence="25">
    <location>
        <position position="897"/>
    </location>
    <ligand>
        <name>ATP</name>
        <dbReference type="ChEBI" id="CHEBI:30616"/>
    </ligand>
</feature>
<evidence type="ECO:0000256" key="21">
    <source>
        <dbReference type="ARBA" id="ARBA00070498"/>
    </source>
</evidence>
<evidence type="ECO:0000256" key="19">
    <source>
        <dbReference type="ARBA" id="ARBA00023239"/>
    </source>
</evidence>
<dbReference type="AlphaFoldDB" id="A0A8U8BN84"/>
<feature type="binding site" evidence="25">
    <location>
        <position position="365"/>
    </location>
    <ligand>
        <name>ATP</name>
        <dbReference type="ChEBI" id="CHEBI:30616"/>
    </ligand>
</feature>
<dbReference type="PROSITE" id="PS50125">
    <property type="entry name" value="GUANYLATE_CYCLASE_2"/>
    <property type="match status" value="2"/>
</dbReference>
<dbReference type="GO" id="GO:0007189">
    <property type="term" value="P:adenylate cyclase-activating G protein-coupled receptor signaling pathway"/>
    <property type="evidence" value="ECO:0007669"/>
    <property type="project" value="TreeGrafter"/>
</dbReference>
<evidence type="ECO:0000313" key="28">
    <source>
        <dbReference type="Ensembl" id="ENSCPVP00000027214.1"/>
    </source>
</evidence>
<dbReference type="Pfam" id="PF16214">
    <property type="entry name" value="AC_N"/>
    <property type="match status" value="1"/>
</dbReference>
<keyword evidence="12 25" id="KW-0547">Nucleotide-binding</keyword>
<keyword evidence="14 26" id="KW-0460">Magnesium</keyword>
<dbReference type="GO" id="GO:0046872">
    <property type="term" value="F:metal ion binding"/>
    <property type="evidence" value="ECO:0007669"/>
    <property type="project" value="UniProtKB-KW"/>
</dbReference>
<evidence type="ECO:0000256" key="7">
    <source>
        <dbReference type="ARBA" id="ARBA00022490"/>
    </source>
</evidence>
<keyword evidence="7" id="KW-0963">Cytoplasm</keyword>
<evidence type="ECO:0000256" key="5">
    <source>
        <dbReference type="ARBA" id="ARBA00012201"/>
    </source>
</evidence>
<dbReference type="GO" id="GO:0005737">
    <property type="term" value="C:cytoplasm"/>
    <property type="evidence" value="ECO:0007669"/>
    <property type="project" value="UniProtKB-SubCell"/>
</dbReference>
<evidence type="ECO:0000256" key="18">
    <source>
        <dbReference type="ARBA" id="ARBA00023180"/>
    </source>
</evidence>
<dbReference type="PANTHER" id="PTHR45627:SF6">
    <property type="entry name" value="ADENYLATE CYCLASE TYPE 2"/>
    <property type="match status" value="1"/>
</dbReference>
<comment type="subcellular location">
    <subcellularLocation>
        <location evidence="4">Cell membrane</location>
        <topology evidence="4">Multi-pass membrane protein</topology>
    </subcellularLocation>
    <subcellularLocation>
        <location evidence="3">Cytoplasm</location>
    </subcellularLocation>
</comment>
<evidence type="ECO:0000256" key="10">
    <source>
        <dbReference type="ARBA" id="ARBA00022723"/>
    </source>
</evidence>
<dbReference type="PANTHER" id="PTHR45627">
    <property type="entry name" value="ADENYLATE CYCLASE TYPE 1"/>
    <property type="match status" value="1"/>
</dbReference>
<keyword evidence="13 25" id="KW-0067">ATP-binding</keyword>
<keyword evidence="9" id="KW-0812">Transmembrane</keyword>
<keyword evidence="15" id="KW-1133">Transmembrane helix</keyword>
<dbReference type="FunFam" id="3.30.70.1230:FF:000003">
    <property type="entry name" value="Adenylate cyclase"/>
    <property type="match status" value="1"/>
</dbReference>
<keyword evidence="26" id="KW-0464">Manganese</keyword>
<dbReference type="GO" id="GO:0005524">
    <property type="term" value="F:ATP binding"/>
    <property type="evidence" value="ECO:0007669"/>
    <property type="project" value="UniProtKB-KW"/>
</dbReference>
<dbReference type="GO" id="GO:0007193">
    <property type="term" value="P:adenylate cyclase-inhibiting G protein-coupled receptor signaling pathway"/>
    <property type="evidence" value="ECO:0007669"/>
    <property type="project" value="TreeGrafter"/>
</dbReference>
<dbReference type="SMART" id="SM00044">
    <property type="entry name" value="CYCc"/>
    <property type="match status" value="2"/>
</dbReference>
<dbReference type="InterPro" id="IPR032628">
    <property type="entry name" value="AC_N"/>
</dbReference>
<comment type="cofactor">
    <cofactor evidence="2">
        <name>Mn(2+)</name>
        <dbReference type="ChEBI" id="CHEBI:29035"/>
    </cofactor>
</comment>
<keyword evidence="18" id="KW-0325">Glycoprotein</keyword>
<dbReference type="Pfam" id="PF06327">
    <property type="entry name" value="Adcy_cons_dom"/>
    <property type="match status" value="1"/>
</dbReference>
<keyword evidence="29" id="KW-1185">Reference proteome</keyword>
<comment type="similarity">
    <text evidence="27">Belongs to the adenylyl cyclase class-4/guanylyl cyclase family.</text>
</comment>
<evidence type="ECO:0000256" key="17">
    <source>
        <dbReference type="ARBA" id="ARBA00023136"/>
    </source>
</evidence>
<comment type="catalytic activity">
    <reaction evidence="1">
        <text>ATP = 3',5'-cyclic AMP + diphosphate</text>
        <dbReference type="Rhea" id="RHEA:15389"/>
        <dbReference type="ChEBI" id="CHEBI:30616"/>
        <dbReference type="ChEBI" id="CHEBI:33019"/>
        <dbReference type="ChEBI" id="CHEBI:58165"/>
        <dbReference type="EC" id="4.6.1.1"/>
    </reaction>
</comment>
<dbReference type="Proteomes" id="UP000694382">
    <property type="component" value="Chromosome 2"/>
</dbReference>
<comment type="function">
    <text evidence="20">Catalyzes the formation of the signaling molecule cAMP in response to G-protein signaling.</text>
</comment>
<dbReference type="CDD" id="cd07302">
    <property type="entry name" value="CHD"/>
    <property type="match status" value="2"/>
</dbReference>
<feature type="binding site" evidence="25">
    <location>
        <begin position="857"/>
        <end position="861"/>
    </location>
    <ligand>
        <name>ATP</name>
        <dbReference type="ChEBI" id="CHEBI:30616"/>
    </ligand>
</feature>
<dbReference type="GO" id="GO:0004016">
    <property type="term" value="F:adenylate cyclase activity"/>
    <property type="evidence" value="ECO:0007669"/>
    <property type="project" value="UniProtKB-EC"/>
</dbReference>
<evidence type="ECO:0000256" key="23">
    <source>
        <dbReference type="ARBA" id="ARBA00081241"/>
    </source>
</evidence>
<evidence type="ECO:0000256" key="12">
    <source>
        <dbReference type="ARBA" id="ARBA00022741"/>
    </source>
</evidence>
<keyword evidence="6" id="KW-1003">Cell membrane</keyword>
<evidence type="ECO:0000256" key="24">
    <source>
        <dbReference type="ARBA" id="ARBA00081426"/>
    </source>
</evidence>
<reference evidence="28" key="1">
    <citation type="submission" date="2020-02" db="EMBL/GenBank/DDBJ databases">
        <authorList>
            <person name="Enbody D E."/>
            <person name="Pettersson E M."/>
        </authorList>
    </citation>
    <scope>NUCLEOTIDE SEQUENCE [LARGE SCALE GENOMIC DNA]</scope>
</reference>
<reference evidence="28" key="3">
    <citation type="submission" date="2025-09" db="UniProtKB">
        <authorList>
            <consortium name="Ensembl"/>
        </authorList>
    </citation>
    <scope>IDENTIFICATION</scope>
</reference>
<feature type="binding site" evidence="26">
    <location>
        <position position="321"/>
    </location>
    <ligand>
        <name>Mg(2+)</name>
        <dbReference type="ChEBI" id="CHEBI:18420"/>
        <label>1</label>
        <note>catalytic</note>
    </ligand>
</feature>
<keyword evidence="11" id="KW-0677">Repeat</keyword>
<evidence type="ECO:0000256" key="9">
    <source>
        <dbReference type="ARBA" id="ARBA00022692"/>
    </source>
</evidence>
<evidence type="ECO:0000256" key="16">
    <source>
        <dbReference type="ARBA" id="ARBA00022998"/>
    </source>
</evidence>
<reference evidence="28" key="2">
    <citation type="submission" date="2025-08" db="UniProtKB">
        <authorList>
            <consortium name="Ensembl"/>
        </authorList>
    </citation>
    <scope>IDENTIFICATION</scope>
</reference>
<dbReference type="Gene3D" id="3.30.70.1230">
    <property type="entry name" value="Nucleotide cyclase"/>
    <property type="match status" value="2"/>
</dbReference>
<feature type="binding site" evidence="25">
    <location>
        <begin position="319"/>
        <end position="321"/>
    </location>
    <ligand>
        <name>ATP</name>
        <dbReference type="ChEBI" id="CHEBI:30616"/>
    </ligand>
</feature>
<dbReference type="InterPro" id="IPR029787">
    <property type="entry name" value="Nucleotide_cyclase"/>
</dbReference>
<comment type="cofactor">
    <cofactor evidence="26">
        <name>Mg(2+)</name>
        <dbReference type="ChEBI" id="CHEBI:18420"/>
    </cofactor>
    <cofactor evidence="26">
        <name>Mn(2+)</name>
        <dbReference type="ChEBI" id="CHEBI:29035"/>
    </cofactor>
    <text evidence="26">Binds 2 magnesium ions per subunit. Is also active with manganese (in vitro).</text>
</comment>
<feature type="binding site" evidence="26">
    <location>
        <position position="278"/>
    </location>
    <ligand>
        <name>Mg(2+)</name>
        <dbReference type="ChEBI" id="CHEBI:18420"/>
        <label>2</label>
        <note>catalytic</note>
    </ligand>
</feature>
<keyword evidence="10 26" id="KW-0479">Metal-binding</keyword>
<evidence type="ECO:0000256" key="14">
    <source>
        <dbReference type="ARBA" id="ARBA00022842"/>
    </source>
</evidence>
<dbReference type="PIRSF" id="PIRSF039050">
    <property type="entry name" value="Ade_cyc"/>
    <property type="match status" value="1"/>
</dbReference>
<feature type="binding site" evidence="26">
    <location>
        <position position="277"/>
    </location>
    <ligand>
        <name>Mg(2+)</name>
        <dbReference type="ChEBI" id="CHEBI:18420"/>
        <label>2</label>
        <note>catalytic</note>
    </ligand>
</feature>
<evidence type="ECO:0000256" key="3">
    <source>
        <dbReference type="ARBA" id="ARBA00004496"/>
    </source>
</evidence>
<feature type="binding site" evidence="26">
    <location>
        <position position="277"/>
    </location>
    <ligand>
        <name>Mg(2+)</name>
        <dbReference type="ChEBI" id="CHEBI:18420"/>
        <label>1</label>
        <note>catalytic</note>
    </ligand>
</feature>
<organism evidence="28 29">
    <name type="scientific">Geospiza parvula</name>
    <name type="common">Small tree-finch</name>
    <name type="synonym">Camarhynchus parvulus</name>
    <dbReference type="NCBI Taxonomy" id="87175"/>
    <lineage>
        <taxon>Eukaryota</taxon>
        <taxon>Metazoa</taxon>
        <taxon>Chordata</taxon>
        <taxon>Craniata</taxon>
        <taxon>Vertebrata</taxon>
        <taxon>Euteleostomi</taxon>
        <taxon>Archelosauria</taxon>
        <taxon>Archosauria</taxon>
        <taxon>Dinosauria</taxon>
        <taxon>Saurischia</taxon>
        <taxon>Theropoda</taxon>
        <taxon>Coelurosauria</taxon>
        <taxon>Aves</taxon>
        <taxon>Neognathae</taxon>
        <taxon>Neoaves</taxon>
        <taxon>Telluraves</taxon>
        <taxon>Australaves</taxon>
        <taxon>Passeriformes</taxon>
        <taxon>Thraupidae</taxon>
        <taxon>Camarhynchus</taxon>
    </lineage>
</organism>
<dbReference type="GO" id="GO:0006171">
    <property type="term" value="P:cAMP biosynthetic process"/>
    <property type="evidence" value="ECO:0007669"/>
    <property type="project" value="UniProtKB-KW"/>
</dbReference>
<accession>A0A8U8BN84</accession>
<dbReference type="GO" id="GO:0035556">
    <property type="term" value="P:intracellular signal transduction"/>
    <property type="evidence" value="ECO:0007669"/>
    <property type="project" value="InterPro"/>
</dbReference>
<evidence type="ECO:0000256" key="1">
    <source>
        <dbReference type="ARBA" id="ARBA00001593"/>
    </source>
</evidence>
<dbReference type="InterPro" id="IPR009398">
    <property type="entry name" value="Adcy_conserved_dom"/>
</dbReference>
<dbReference type="Ensembl" id="ENSCPVT00000027625.1">
    <property type="protein sequence ID" value="ENSCPVP00000027214.1"/>
    <property type="gene ID" value="ENSCPVG00000004112.2"/>
</dbReference>
<evidence type="ECO:0000256" key="25">
    <source>
        <dbReference type="PIRSR" id="PIRSR039050-50"/>
    </source>
</evidence>
<evidence type="ECO:0000256" key="20">
    <source>
        <dbReference type="ARBA" id="ARBA00053200"/>
    </source>
</evidence>
<evidence type="ECO:0000256" key="26">
    <source>
        <dbReference type="PIRSR" id="PIRSR039050-51"/>
    </source>
</evidence>
<feature type="binding site" evidence="25">
    <location>
        <begin position="850"/>
        <end position="852"/>
    </location>
    <ligand>
        <name>ATP</name>
        <dbReference type="ChEBI" id="CHEBI:30616"/>
    </ligand>
</feature>
<dbReference type="PROSITE" id="PS00452">
    <property type="entry name" value="GUANYLATE_CYCLASE_1"/>
    <property type="match status" value="2"/>
</dbReference>
<evidence type="ECO:0000256" key="8">
    <source>
        <dbReference type="ARBA" id="ARBA00022553"/>
    </source>
</evidence>
<evidence type="ECO:0000256" key="4">
    <source>
        <dbReference type="ARBA" id="ARBA00004651"/>
    </source>
</evidence>
<dbReference type="FunFam" id="3.30.70.1230:FF:000020">
    <property type="entry name" value="Adenylate cyclase"/>
    <property type="match status" value="1"/>
</dbReference>
<evidence type="ECO:0000256" key="6">
    <source>
        <dbReference type="ARBA" id="ARBA00022475"/>
    </source>
</evidence>